<reference evidence="1" key="1">
    <citation type="submission" date="2021-05" db="EMBL/GenBank/DDBJ databases">
        <authorList>
            <person name="Scholz U."/>
            <person name="Mascher M."/>
            <person name="Fiebig A."/>
        </authorList>
    </citation>
    <scope>NUCLEOTIDE SEQUENCE [LARGE SCALE GENOMIC DNA]</scope>
</reference>
<sequence>MPSGSGSGSEPLLSRPDGMAGEDDDVAVAVAAVDHRGRPAPRASTGRWRSALFIIAVEIAERFSFYGVSANLISYLTGPLGEGLAKAASAINLWNGVAQMLPLLGAALADSWLGRYRTILLASLLYILGLAMLALSTLLSTGSHKCGTAGNTPCPPPSGLQMAAFYTSLYLVALAQGGHKPCVQAFGADQFDESDPKEAVSRSSFFNWWYFGICAGTAVTLIFLSYIQDNIGWGLGFGIPCVVMAFALAVFLLGTRTYRYYVSDRKQGSLFARAGEAFAAWKSSRRKPSSSPLAVSEFSAHVDDEEGHIRLVMSNADLVEEAKGVIRLFPIWATCLIYAVAFSQSSTFFTKQAGTLDRRIGHAGLQVPPAALQSFISITIVVLMPVYDRAIVPLARRYTGVASGITMLQRIGTGMLLSLVSMVVAALVETRRLRVAADAGLVDQPKVPVPMSLWWMVPQYVLFGAADVFTMVGLQEFFYDQVPDRMRSLGLALYLSIFGIGSFISSGLVSGIDRATSARGQSSWFDNNLNRAHLDYFYWLIAGLSALELLVYVFFAVIFKYKKKTAAIASN</sequence>
<reference evidence="1" key="2">
    <citation type="submission" date="2025-09" db="UniProtKB">
        <authorList>
            <consortium name="EnsemblPlants"/>
        </authorList>
    </citation>
    <scope>IDENTIFICATION</scope>
</reference>
<name>A0ACD5TFE8_AVESA</name>
<evidence type="ECO:0000313" key="2">
    <source>
        <dbReference type="Proteomes" id="UP001732700"/>
    </source>
</evidence>
<dbReference type="EnsemblPlants" id="AVESA.00010b.r2.1AG0045170.1">
    <property type="protein sequence ID" value="AVESA.00010b.r2.1AG0045170.1.CDS"/>
    <property type="gene ID" value="AVESA.00010b.r2.1AG0045170"/>
</dbReference>
<keyword evidence="2" id="KW-1185">Reference proteome</keyword>
<evidence type="ECO:0000313" key="1">
    <source>
        <dbReference type="EnsemblPlants" id="AVESA.00010b.r2.1AG0045170.1.CDS"/>
    </source>
</evidence>
<dbReference type="Proteomes" id="UP001732700">
    <property type="component" value="Chromosome 1A"/>
</dbReference>
<protein>
    <submittedName>
        <fullName evidence="1">Uncharacterized protein</fullName>
    </submittedName>
</protein>
<organism evidence="1 2">
    <name type="scientific">Avena sativa</name>
    <name type="common">Oat</name>
    <dbReference type="NCBI Taxonomy" id="4498"/>
    <lineage>
        <taxon>Eukaryota</taxon>
        <taxon>Viridiplantae</taxon>
        <taxon>Streptophyta</taxon>
        <taxon>Embryophyta</taxon>
        <taxon>Tracheophyta</taxon>
        <taxon>Spermatophyta</taxon>
        <taxon>Magnoliopsida</taxon>
        <taxon>Liliopsida</taxon>
        <taxon>Poales</taxon>
        <taxon>Poaceae</taxon>
        <taxon>BOP clade</taxon>
        <taxon>Pooideae</taxon>
        <taxon>Poodae</taxon>
        <taxon>Poeae</taxon>
        <taxon>Poeae Chloroplast Group 1 (Aveneae type)</taxon>
        <taxon>Aveninae</taxon>
        <taxon>Avena</taxon>
    </lineage>
</organism>
<accession>A0ACD5TFE8</accession>
<proteinExistence type="predicted"/>